<keyword evidence="1" id="KW-0812">Transmembrane</keyword>
<sequence>MKKKIIVFLDRNIIFFSFVSFLLSILVYLVIGSKIDISNLLTVSLAVSGGLWSLMSVEQGKVKELRGEYIENLKQLESVCLECIYLSSDIFGSLVKFDVVDDELKKEKYIEIIDMLNELHKKHSCYTYNLINIRNNDKNKKEFKNLDKLMKAKLQKLHEYVDLLTANKLWLEGSDESDMNDLMIEIMQEMNKVFSKEEVGFENFSEHYLFIKIVCFSIIMTFVFSVFWKAILL</sequence>
<evidence type="ECO:0000313" key="2">
    <source>
        <dbReference type="EMBL" id="SEN45359.1"/>
    </source>
</evidence>
<accession>A0A1H8GNG7</accession>
<evidence type="ECO:0000313" key="3">
    <source>
        <dbReference type="Proteomes" id="UP000199493"/>
    </source>
</evidence>
<feature type="transmembrane region" description="Helical" evidence="1">
    <location>
        <begin position="37"/>
        <end position="57"/>
    </location>
</feature>
<organism evidence="2 3">
    <name type="scientific">Vreelandella aquamarina</name>
    <dbReference type="NCBI Taxonomy" id="77097"/>
    <lineage>
        <taxon>Bacteria</taxon>
        <taxon>Pseudomonadati</taxon>
        <taxon>Pseudomonadota</taxon>
        <taxon>Gammaproteobacteria</taxon>
        <taxon>Oceanospirillales</taxon>
        <taxon>Halomonadaceae</taxon>
        <taxon>Vreelandella</taxon>
    </lineage>
</organism>
<protein>
    <submittedName>
        <fullName evidence="2">Uncharacterized protein</fullName>
    </submittedName>
</protein>
<proteinExistence type="predicted"/>
<dbReference type="EMBL" id="FODB01000012">
    <property type="protein sequence ID" value="SEN45359.1"/>
    <property type="molecule type" value="Genomic_DNA"/>
</dbReference>
<gene>
    <name evidence="2" type="ORF">SAMN04490369_101230</name>
</gene>
<evidence type="ECO:0000256" key="1">
    <source>
        <dbReference type="SAM" id="Phobius"/>
    </source>
</evidence>
<reference evidence="2 3" key="1">
    <citation type="submission" date="2016-10" db="EMBL/GenBank/DDBJ databases">
        <authorList>
            <person name="de Groot N.N."/>
        </authorList>
    </citation>
    <scope>NUCLEOTIDE SEQUENCE [LARGE SCALE GENOMIC DNA]</scope>
    <source>
        <strain evidence="2 3">558</strain>
    </source>
</reference>
<keyword evidence="1" id="KW-1133">Transmembrane helix</keyword>
<dbReference type="AlphaFoldDB" id="A0A1H8GNG7"/>
<keyword evidence="1" id="KW-0472">Membrane</keyword>
<feature type="transmembrane region" description="Helical" evidence="1">
    <location>
        <begin position="209"/>
        <end position="231"/>
    </location>
</feature>
<feature type="transmembrane region" description="Helical" evidence="1">
    <location>
        <begin position="12"/>
        <end position="31"/>
    </location>
</feature>
<dbReference type="Proteomes" id="UP000199493">
    <property type="component" value="Unassembled WGS sequence"/>
</dbReference>
<name>A0A1H8GNG7_9GAMM</name>